<dbReference type="WBParaSite" id="Pan_g10919.t1">
    <property type="protein sequence ID" value="Pan_g10919.t1"/>
    <property type="gene ID" value="Pan_g10919"/>
</dbReference>
<dbReference type="Proteomes" id="UP000492821">
    <property type="component" value="Unassembled WGS sequence"/>
</dbReference>
<accession>A0A7E4UNM8</accession>
<keyword evidence="1" id="KW-1185">Reference proteome</keyword>
<protein>
    <submittedName>
        <fullName evidence="2">Peptidase S1 domain-containing protein</fullName>
    </submittedName>
</protein>
<evidence type="ECO:0000313" key="2">
    <source>
        <dbReference type="WBParaSite" id="Pan_g10919.t1"/>
    </source>
</evidence>
<evidence type="ECO:0000313" key="1">
    <source>
        <dbReference type="Proteomes" id="UP000492821"/>
    </source>
</evidence>
<sequence length="75" mass="8472">MTTRGECFLKKKRSVVDALWPTVTLNDSVNKRAKIWISGLGLVQSRNGSIIGPCESYRSWVQSSKRWSMINKISA</sequence>
<reference evidence="1" key="1">
    <citation type="journal article" date="2013" name="Genetics">
        <title>The draft genome and transcriptome of Panagrellus redivivus are shaped by the harsh demands of a free-living lifestyle.</title>
        <authorList>
            <person name="Srinivasan J."/>
            <person name="Dillman A.R."/>
            <person name="Macchietto M.G."/>
            <person name="Heikkinen L."/>
            <person name="Lakso M."/>
            <person name="Fracchia K.M."/>
            <person name="Antoshechkin I."/>
            <person name="Mortazavi A."/>
            <person name="Wong G."/>
            <person name="Sternberg P.W."/>
        </authorList>
    </citation>
    <scope>NUCLEOTIDE SEQUENCE [LARGE SCALE GENOMIC DNA]</scope>
    <source>
        <strain evidence="1">MT8872</strain>
    </source>
</reference>
<name>A0A7E4UNM8_PANRE</name>
<organism evidence="1 2">
    <name type="scientific">Panagrellus redivivus</name>
    <name type="common">Microworm</name>
    <dbReference type="NCBI Taxonomy" id="6233"/>
    <lineage>
        <taxon>Eukaryota</taxon>
        <taxon>Metazoa</taxon>
        <taxon>Ecdysozoa</taxon>
        <taxon>Nematoda</taxon>
        <taxon>Chromadorea</taxon>
        <taxon>Rhabditida</taxon>
        <taxon>Tylenchina</taxon>
        <taxon>Panagrolaimomorpha</taxon>
        <taxon>Panagrolaimoidea</taxon>
        <taxon>Panagrolaimidae</taxon>
        <taxon>Panagrellus</taxon>
    </lineage>
</organism>
<dbReference type="AlphaFoldDB" id="A0A7E4UNM8"/>
<proteinExistence type="predicted"/>
<reference evidence="2" key="2">
    <citation type="submission" date="2020-10" db="UniProtKB">
        <authorList>
            <consortium name="WormBaseParasite"/>
        </authorList>
    </citation>
    <scope>IDENTIFICATION</scope>
</reference>